<comment type="caution">
    <text evidence="1">The sequence shown here is derived from an EMBL/GenBank/DDBJ whole genome shotgun (WGS) entry which is preliminary data.</text>
</comment>
<reference evidence="1" key="1">
    <citation type="submission" date="2020-11" db="EMBL/GenBank/DDBJ databases">
        <authorList>
            <consortium name="DOE Joint Genome Institute"/>
            <person name="Ahrendt S."/>
            <person name="Riley R."/>
            <person name="Andreopoulos W."/>
            <person name="Labutti K."/>
            <person name="Pangilinan J."/>
            <person name="Ruiz-Duenas F.J."/>
            <person name="Barrasa J.M."/>
            <person name="Sanchez-Garcia M."/>
            <person name="Camarero S."/>
            <person name="Miyauchi S."/>
            <person name="Serrano A."/>
            <person name="Linde D."/>
            <person name="Babiker R."/>
            <person name="Drula E."/>
            <person name="Ayuso-Fernandez I."/>
            <person name="Pacheco R."/>
            <person name="Padilla G."/>
            <person name="Ferreira P."/>
            <person name="Barriuso J."/>
            <person name="Kellner H."/>
            <person name="Castanera R."/>
            <person name="Alfaro M."/>
            <person name="Ramirez L."/>
            <person name="Pisabarro A.G."/>
            <person name="Kuo A."/>
            <person name="Tritt A."/>
            <person name="Lipzen A."/>
            <person name="He G."/>
            <person name="Yan M."/>
            <person name="Ng V."/>
            <person name="Cullen D."/>
            <person name="Martin F."/>
            <person name="Rosso M.-N."/>
            <person name="Henrissat B."/>
            <person name="Hibbett D."/>
            <person name="Martinez A.T."/>
            <person name="Grigoriev I.V."/>
        </authorList>
    </citation>
    <scope>NUCLEOTIDE SEQUENCE</scope>
    <source>
        <strain evidence="1">AH 40177</strain>
    </source>
</reference>
<gene>
    <name evidence="1" type="ORF">BDP27DRAFT_1363882</name>
</gene>
<dbReference type="Proteomes" id="UP000772434">
    <property type="component" value="Unassembled WGS sequence"/>
</dbReference>
<keyword evidence="2" id="KW-1185">Reference proteome</keyword>
<protein>
    <submittedName>
        <fullName evidence="1">Uncharacterized protein</fullName>
    </submittedName>
</protein>
<evidence type="ECO:0000313" key="2">
    <source>
        <dbReference type="Proteomes" id="UP000772434"/>
    </source>
</evidence>
<dbReference type="EMBL" id="JADNRY010000057">
    <property type="protein sequence ID" value="KAF9068817.1"/>
    <property type="molecule type" value="Genomic_DNA"/>
</dbReference>
<evidence type="ECO:0000313" key="1">
    <source>
        <dbReference type="EMBL" id="KAF9068817.1"/>
    </source>
</evidence>
<name>A0A9P5PUM3_9AGAR</name>
<proteinExistence type="predicted"/>
<dbReference type="AlphaFoldDB" id="A0A9P5PUM3"/>
<accession>A0A9P5PUM3</accession>
<sequence length="289" mass="32926">MFKFCASPNELARDLWDELGWFYHGDMKLNKMQMGGASKTEFIKEARREALKTVVDGRLRTVEYRPKNGWPDHVTRKLTCKKSTAEHLELIIRSSNLLPVENRYSCTTSGYTDFVLGWFRGIVRVVGELYYIIISTQGTKSETDMGYGPTSRAQSYMDSRINYRVFPTEQRDMKKRQEIGKSAACVQETNTFIENARPFKFMRPCVPAFRSADDGIALSVVSYNLEHVAWFGYTPDESIAIVGAIERSCFDRVNLNYSHPSLQLAASQNDHAQYSSMVLTTSPVTPPLH</sequence>
<organism evidence="1 2">
    <name type="scientific">Rhodocollybia butyracea</name>
    <dbReference type="NCBI Taxonomy" id="206335"/>
    <lineage>
        <taxon>Eukaryota</taxon>
        <taxon>Fungi</taxon>
        <taxon>Dikarya</taxon>
        <taxon>Basidiomycota</taxon>
        <taxon>Agaricomycotina</taxon>
        <taxon>Agaricomycetes</taxon>
        <taxon>Agaricomycetidae</taxon>
        <taxon>Agaricales</taxon>
        <taxon>Marasmiineae</taxon>
        <taxon>Omphalotaceae</taxon>
        <taxon>Rhodocollybia</taxon>
    </lineage>
</organism>